<protein>
    <submittedName>
        <fullName evidence="1">Uncharacterized protein</fullName>
    </submittedName>
</protein>
<organism evidence="1 2">
    <name type="scientific">Lachnospira intestinalis</name>
    <dbReference type="NCBI Taxonomy" id="3133158"/>
    <lineage>
        <taxon>Bacteria</taxon>
        <taxon>Bacillati</taxon>
        <taxon>Bacillota</taxon>
        <taxon>Clostridia</taxon>
        <taxon>Lachnospirales</taxon>
        <taxon>Lachnospiraceae</taxon>
        <taxon>Lachnospira</taxon>
    </lineage>
</organism>
<accession>A0ABV1GJF1</accession>
<sequence>MELKAKDINKIIESYEKIPLRETKSDLQNAMDDIKDMLDILEKDINGKLDGSEKNRLEYKKDEWINSIYVIREYLSEKND</sequence>
<dbReference type="EMBL" id="JBBMES010000001">
    <property type="protein sequence ID" value="MEQ2533605.1"/>
    <property type="molecule type" value="Genomic_DNA"/>
</dbReference>
<reference evidence="1 2" key="1">
    <citation type="submission" date="2024-03" db="EMBL/GenBank/DDBJ databases">
        <title>Human intestinal bacterial collection.</title>
        <authorList>
            <person name="Pauvert C."/>
            <person name="Hitch T.C.A."/>
            <person name="Clavel T."/>
        </authorList>
    </citation>
    <scope>NUCLEOTIDE SEQUENCE [LARGE SCALE GENOMIC DNA]</scope>
    <source>
        <strain evidence="1 2">CLA-JM-H10</strain>
    </source>
</reference>
<proteinExistence type="predicted"/>
<name>A0ABV1GJF1_9FIRM</name>
<dbReference type="Proteomes" id="UP001480973">
    <property type="component" value="Unassembled WGS sequence"/>
</dbReference>
<keyword evidence="2" id="KW-1185">Reference proteome</keyword>
<gene>
    <name evidence="1" type="ORF">WMO38_00595</name>
</gene>
<evidence type="ECO:0000313" key="2">
    <source>
        <dbReference type="Proteomes" id="UP001480973"/>
    </source>
</evidence>
<evidence type="ECO:0000313" key="1">
    <source>
        <dbReference type="EMBL" id="MEQ2533605.1"/>
    </source>
</evidence>
<comment type="caution">
    <text evidence="1">The sequence shown here is derived from an EMBL/GenBank/DDBJ whole genome shotgun (WGS) entry which is preliminary data.</text>
</comment>